<feature type="domain" description="GST N-terminal" evidence="1">
    <location>
        <begin position="10"/>
        <end position="90"/>
    </location>
</feature>
<evidence type="ECO:0000313" key="2">
    <source>
        <dbReference type="EMBL" id="SDG19700.1"/>
    </source>
</evidence>
<dbReference type="InterPro" id="IPR036249">
    <property type="entry name" value="Thioredoxin-like_sf"/>
</dbReference>
<dbReference type="Gene3D" id="1.20.1050.10">
    <property type="match status" value="1"/>
</dbReference>
<dbReference type="GO" id="GO:0016034">
    <property type="term" value="F:maleylacetoacetate isomerase activity"/>
    <property type="evidence" value="ECO:0007669"/>
    <property type="project" value="TreeGrafter"/>
</dbReference>
<dbReference type="InterPro" id="IPR004045">
    <property type="entry name" value="Glutathione_S-Trfase_N"/>
</dbReference>
<dbReference type="PANTHER" id="PTHR42673">
    <property type="entry name" value="MALEYLACETOACETATE ISOMERASE"/>
    <property type="match status" value="1"/>
</dbReference>
<dbReference type="CDD" id="cd03194">
    <property type="entry name" value="GST_C_3"/>
    <property type="match status" value="1"/>
</dbReference>
<dbReference type="Pfam" id="PF13410">
    <property type="entry name" value="GST_C_2"/>
    <property type="match status" value="1"/>
</dbReference>
<name>A0A1G7SBX8_9PROT</name>
<dbReference type="SUPFAM" id="SSF47616">
    <property type="entry name" value="GST C-terminal domain-like"/>
    <property type="match status" value="1"/>
</dbReference>
<dbReference type="GO" id="GO:0004364">
    <property type="term" value="F:glutathione transferase activity"/>
    <property type="evidence" value="ECO:0007669"/>
    <property type="project" value="TreeGrafter"/>
</dbReference>
<dbReference type="InterPro" id="IPR036282">
    <property type="entry name" value="Glutathione-S-Trfase_C_sf"/>
</dbReference>
<dbReference type="CDD" id="cd03043">
    <property type="entry name" value="GST_N_1"/>
    <property type="match status" value="1"/>
</dbReference>
<dbReference type="SUPFAM" id="SSF52833">
    <property type="entry name" value="Thioredoxin-like"/>
    <property type="match status" value="1"/>
</dbReference>
<accession>A0A1G7SBX8</accession>
<dbReference type="GO" id="GO:0006559">
    <property type="term" value="P:L-phenylalanine catabolic process"/>
    <property type="evidence" value="ECO:0007669"/>
    <property type="project" value="TreeGrafter"/>
</dbReference>
<dbReference type="Pfam" id="PF13409">
    <property type="entry name" value="GST_N_2"/>
    <property type="match status" value="1"/>
</dbReference>
<dbReference type="FunFam" id="3.40.30.10:FF:000206">
    <property type="entry name" value="Probable glutathione S-transferase"/>
    <property type="match status" value="1"/>
</dbReference>
<dbReference type="Proteomes" id="UP000199415">
    <property type="component" value="Unassembled WGS sequence"/>
</dbReference>
<evidence type="ECO:0000313" key="3">
    <source>
        <dbReference type="Proteomes" id="UP000199415"/>
    </source>
</evidence>
<dbReference type="InterPro" id="IPR040079">
    <property type="entry name" value="Glutathione_S-Trfase"/>
</dbReference>
<dbReference type="GO" id="GO:0006749">
    <property type="term" value="P:glutathione metabolic process"/>
    <property type="evidence" value="ECO:0007669"/>
    <property type="project" value="TreeGrafter"/>
</dbReference>
<dbReference type="PANTHER" id="PTHR42673:SF4">
    <property type="entry name" value="MALEYLACETOACETATE ISOMERASE"/>
    <property type="match status" value="1"/>
</dbReference>
<dbReference type="Gene3D" id="3.40.30.10">
    <property type="entry name" value="Glutaredoxin"/>
    <property type="match status" value="1"/>
</dbReference>
<evidence type="ECO:0000259" key="1">
    <source>
        <dbReference type="PROSITE" id="PS50404"/>
    </source>
</evidence>
<sequence>MHATARETAMRLVIGNKNYSSWSLRAWLALVQTGLPFDEVVIPLDRADTAAAIRAYSPAGKVPVLLDGGLTVWDSLAIGEYLAEQAPAAGLWPADPEARAVARAVAAEMHSGFAALRREMPMDVRTRAPKTPDAAVRADIDRIVAIWDDCRARFGAGGPFLFGPFTLADAAYAPVASRFVTYEVALPATARAYVDAVMAHPPMRDWVAAAAEEPWVIDDP</sequence>
<dbReference type="SFLD" id="SFLDG00358">
    <property type="entry name" value="Main_(cytGST)"/>
    <property type="match status" value="1"/>
</dbReference>
<dbReference type="AlphaFoldDB" id="A0A1G7SBX8"/>
<gene>
    <name evidence="2" type="ORF">SAMN05216241_106172</name>
</gene>
<dbReference type="SFLD" id="SFLDS00019">
    <property type="entry name" value="Glutathione_Transferase_(cytos"/>
    <property type="match status" value="1"/>
</dbReference>
<dbReference type="PROSITE" id="PS50404">
    <property type="entry name" value="GST_NTER"/>
    <property type="match status" value="1"/>
</dbReference>
<reference evidence="2 3" key="1">
    <citation type="submission" date="2016-10" db="EMBL/GenBank/DDBJ databases">
        <authorList>
            <person name="de Groot N.N."/>
        </authorList>
    </citation>
    <scope>NUCLEOTIDE SEQUENCE [LARGE SCALE GENOMIC DNA]</scope>
    <source>
        <strain evidence="2 3">DSM 25584</strain>
    </source>
</reference>
<protein>
    <submittedName>
        <fullName evidence="2">Glutathione S-transferase</fullName>
    </submittedName>
</protein>
<proteinExistence type="predicted"/>
<dbReference type="STRING" id="1082479.SAMN05216241_106172"/>
<keyword evidence="3" id="KW-1185">Reference proteome</keyword>
<organism evidence="2 3">
    <name type="scientific">Limimonas halophila</name>
    <dbReference type="NCBI Taxonomy" id="1082479"/>
    <lineage>
        <taxon>Bacteria</taxon>
        <taxon>Pseudomonadati</taxon>
        <taxon>Pseudomonadota</taxon>
        <taxon>Alphaproteobacteria</taxon>
        <taxon>Rhodospirillales</taxon>
        <taxon>Rhodovibrionaceae</taxon>
        <taxon>Limimonas</taxon>
    </lineage>
</organism>
<keyword evidence="2" id="KW-0808">Transferase</keyword>
<dbReference type="EMBL" id="FNCE01000006">
    <property type="protein sequence ID" value="SDG19700.1"/>
    <property type="molecule type" value="Genomic_DNA"/>
</dbReference>